<dbReference type="InterPro" id="IPR038765">
    <property type="entry name" value="Papain-like_cys_pep_sf"/>
</dbReference>
<feature type="compositionally biased region" description="Basic and acidic residues" evidence="1">
    <location>
        <begin position="296"/>
        <end position="316"/>
    </location>
</feature>
<evidence type="ECO:0000256" key="1">
    <source>
        <dbReference type="SAM" id="MobiDB-lite"/>
    </source>
</evidence>
<dbReference type="AlphaFoldDB" id="A0A4C1UX62"/>
<dbReference type="GO" id="GO:0004535">
    <property type="term" value="F:poly(A)-specific ribonuclease activity"/>
    <property type="evidence" value="ECO:0007669"/>
    <property type="project" value="TreeGrafter"/>
</dbReference>
<dbReference type="PANTHER" id="PTHR15728:SF0">
    <property type="entry name" value="PAN2-PAN3 DEADENYLATION COMPLEX CATALYTIC SUBUNIT PAN2"/>
    <property type="match status" value="1"/>
</dbReference>
<dbReference type="Proteomes" id="UP000299102">
    <property type="component" value="Unassembled WGS sequence"/>
</dbReference>
<accession>A0A4C1UX62</accession>
<dbReference type="OrthoDB" id="16516at2759"/>
<proteinExistence type="predicted"/>
<evidence type="ECO:0000259" key="2">
    <source>
        <dbReference type="Pfam" id="PF13423"/>
    </source>
</evidence>
<dbReference type="EMBL" id="BGZK01000238">
    <property type="protein sequence ID" value="GBP30869.1"/>
    <property type="molecule type" value="Genomic_DNA"/>
</dbReference>
<dbReference type="GO" id="GO:0000289">
    <property type="term" value="P:nuclear-transcribed mRNA poly(A) tail shortening"/>
    <property type="evidence" value="ECO:0007669"/>
    <property type="project" value="TreeGrafter"/>
</dbReference>
<dbReference type="Gene3D" id="3.90.70.10">
    <property type="entry name" value="Cysteine proteinases"/>
    <property type="match status" value="1"/>
</dbReference>
<feature type="region of interest" description="Disordered" evidence="1">
    <location>
        <begin position="296"/>
        <end position="322"/>
    </location>
</feature>
<dbReference type="SUPFAM" id="SSF54001">
    <property type="entry name" value="Cysteine proteinases"/>
    <property type="match status" value="1"/>
</dbReference>
<dbReference type="InterPro" id="IPR050785">
    <property type="entry name" value="PAN2-PAN3_catalytic_subunit"/>
</dbReference>
<dbReference type="GO" id="GO:0000932">
    <property type="term" value="C:P-body"/>
    <property type="evidence" value="ECO:0007669"/>
    <property type="project" value="TreeGrafter"/>
</dbReference>
<organism evidence="3 4">
    <name type="scientific">Eumeta variegata</name>
    <name type="common">Bagworm moth</name>
    <name type="synonym">Eumeta japonica</name>
    <dbReference type="NCBI Taxonomy" id="151549"/>
    <lineage>
        <taxon>Eukaryota</taxon>
        <taxon>Metazoa</taxon>
        <taxon>Ecdysozoa</taxon>
        <taxon>Arthropoda</taxon>
        <taxon>Hexapoda</taxon>
        <taxon>Insecta</taxon>
        <taxon>Pterygota</taxon>
        <taxon>Neoptera</taxon>
        <taxon>Endopterygota</taxon>
        <taxon>Lepidoptera</taxon>
        <taxon>Glossata</taxon>
        <taxon>Ditrysia</taxon>
        <taxon>Tineoidea</taxon>
        <taxon>Psychidae</taxon>
        <taxon>Oiketicinae</taxon>
        <taxon>Eumeta</taxon>
    </lineage>
</organism>
<evidence type="ECO:0000313" key="3">
    <source>
        <dbReference type="EMBL" id="GBP30869.1"/>
    </source>
</evidence>
<feature type="domain" description="PAN2 UCH" evidence="2">
    <location>
        <begin position="103"/>
        <end position="364"/>
    </location>
</feature>
<dbReference type="InterPro" id="IPR028881">
    <property type="entry name" value="PAN2_UCH_dom"/>
</dbReference>
<name>A0A4C1UX62_EUMVA</name>
<dbReference type="STRING" id="151549.A0A4C1UX62"/>
<feature type="region of interest" description="Disordered" evidence="1">
    <location>
        <begin position="79"/>
        <end position="100"/>
    </location>
</feature>
<dbReference type="PANTHER" id="PTHR15728">
    <property type="entry name" value="DEADENYLATION COMPLEX CATALYTIC SUBUNIT PAN2"/>
    <property type="match status" value="1"/>
</dbReference>
<dbReference type="Pfam" id="PF13423">
    <property type="entry name" value="UCH_1"/>
    <property type="match status" value="1"/>
</dbReference>
<dbReference type="GO" id="GO:0031251">
    <property type="term" value="C:PAN complex"/>
    <property type="evidence" value="ECO:0007669"/>
    <property type="project" value="TreeGrafter"/>
</dbReference>
<sequence>MHYEILDAKKKEKALLAQNANSPPKSGSRLGNPPLNTVKMFSEEFQYTELEFLGPVSEFNCSDGDFNRDERWNQINVPSEEGGDCGGVPGAAQNGPTPNARIPRDQSAVSTLFAIGRHQLSRCLKCNKEEERDVMLLACALQYPTPSSNKEPAVEPRPGFIELLRASLASRRSTPAWCERCRRFSPTEQRGRIIRLPPILAINCGGVTAHEKAYWAKCLQKEMPESVKRSGSGKPCRYGMQCVRPGCRFKHPERSSPSGFQSSAMKAAIQDTHCVLPLQIMIKLQADGEVLLNENTDLKSESQEKKKEEQSSENKKRSQSAESSVEYMLSAAVVCVEDSPKNLVAYIRLPPDASEQNWYLFNDLR</sequence>
<keyword evidence="4" id="KW-1185">Reference proteome</keyword>
<protein>
    <submittedName>
        <fullName evidence="3">PAN2-PAN3 deadenylation complex catalytic subunit PAN2</fullName>
    </submittedName>
</protein>
<reference evidence="3 4" key="1">
    <citation type="journal article" date="2019" name="Commun. Biol.">
        <title>The bagworm genome reveals a unique fibroin gene that provides high tensile strength.</title>
        <authorList>
            <person name="Kono N."/>
            <person name="Nakamura H."/>
            <person name="Ohtoshi R."/>
            <person name="Tomita M."/>
            <person name="Numata K."/>
            <person name="Arakawa K."/>
        </authorList>
    </citation>
    <scope>NUCLEOTIDE SEQUENCE [LARGE SCALE GENOMIC DNA]</scope>
</reference>
<dbReference type="Gene3D" id="4.10.1000.40">
    <property type="match status" value="1"/>
</dbReference>
<gene>
    <name evidence="3" type="primary">PAN2</name>
    <name evidence="3" type="ORF">EVAR_91610_1</name>
</gene>
<evidence type="ECO:0000313" key="4">
    <source>
        <dbReference type="Proteomes" id="UP000299102"/>
    </source>
</evidence>
<comment type="caution">
    <text evidence="3">The sequence shown here is derived from an EMBL/GenBank/DDBJ whole genome shotgun (WGS) entry which is preliminary data.</text>
</comment>